<evidence type="ECO:0000256" key="1">
    <source>
        <dbReference type="ARBA" id="ARBA00023015"/>
    </source>
</evidence>
<dbReference type="HOGENOM" id="CLU_091233_5_4_2"/>
<comment type="pathway">
    <text evidence="4">Amino-acid biosynthesis.</text>
</comment>
<evidence type="ECO:0000256" key="4">
    <source>
        <dbReference type="ARBA" id="ARBA00029440"/>
    </source>
</evidence>
<name>G0EDL7_PYRF1</name>
<dbReference type="GO" id="GO:0005829">
    <property type="term" value="C:cytosol"/>
    <property type="evidence" value="ECO:0007669"/>
    <property type="project" value="TreeGrafter"/>
</dbReference>
<evidence type="ECO:0000256" key="2">
    <source>
        <dbReference type="ARBA" id="ARBA00023125"/>
    </source>
</evidence>
<dbReference type="RefSeq" id="WP_014027498.1">
    <property type="nucleotide sequence ID" value="NC_015931.1"/>
</dbReference>
<dbReference type="InterPro" id="IPR011991">
    <property type="entry name" value="ArsR-like_HTH"/>
</dbReference>
<keyword evidence="7" id="KW-1185">Reference proteome</keyword>
<evidence type="ECO:0000259" key="5">
    <source>
        <dbReference type="PROSITE" id="PS50956"/>
    </source>
</evidence>
<dbReference type="InterPro" id="IPR019887">
    <property type="entry name" value="Tscrpt_reg_AsnC/Lrp_C"/>
</dbReference>
<dbReference type="EMBL" id="CP002838">
    <property type="protein sequence ID" value="AEM39821.1"/>
    <property type="molecule type" value="Genomic_DNA"/>
</dbReference>
<evidence type="ECO:0000313" key="6">
    <source>
        <dbReference type="EMBL" id="AEM39821.1"/>
    </source>
</evidence>
<proteinExistence type="predicted"/>
<dbReference type="PROSITE" id="PS50956">
    <property type="entry name" value="HTH_ASNC_2"/>
    <property type="match status" value="1"/>
</dbReference>
<feature type="domain" description="HTH asnC-type" evidence="5">
    <location>
        <begin position="2"/>
        <end position="63"/>
    </location>
</feature>
<dbReference type="STRING" id="694429.Pyrfu_1968"/>
<dbReference type="PANTHER" id="PTHR30154:SF34">
    <property type="entry name" value="TRANSCRIPTIONAL REGULATOR AZLB"/>
    <property type="match status" value="1"/>
</dbReference>
<gene>
    <name evidence="6" type="ordered locus">Pyrfu_1968</name>
</gene>
<dbReference type="OrthoDB" id="6995at2157"/>
<sequence>MLDEVDLKLLQLLASNSRASLRELSRDLGVAVSTVHTRIQKLIREGVVRRFTIQPDYERLGYPITAVILVVVEGGRIEEVAERLREEPNLIAVYDVTGDYDLVLIGKFRSMSELNAFIKRLNRMPAIRRTVTSVVLKVFKEDPVAPLNPSLS</sequence>
<protein>
    <submittedName>
        <fullName evidence="6">Transcriptional regulator, AsnC family</fullName>
    </submittedName>
</protein>
<dbReference type="GO" id="GO:0043200">
    <property type="term" value="P:response to amino acid"/>
    <property type="evidence" value="ECO:0007669"/>
    <property type="project" value="TreeGrafter"/>
</dbReference>
<evidence type="ECO:0000313" key="7">
    <source>
        <dbReference type="Proteomes" id="UP000001037"/>
    </source>
</evidence>
<dbReference type="PRINTS" id="PR00033">
    <property type="entry name" value="HTHASNC"/>
</dbReference>
<organism evidence="6 7">
    <name type="scientific">Pyrolobus fumarii (strain DSM 11204 / 1A)</name>
    <dbReference type="NCBI Taxonomy" id="694429"/>
    <lineage>
        <taxon>Archaea</taxon>
        <taxon>Thermoproteota</taxon>
        <taxon>Thermoprotei</taxon>
        <taxon>Desulfurococcales</taxon>
        <taxon>Pyrodictiaceae</taxon>
        <taxon>Pyrolobus</taxon>
    </lineage>
</organism>
<dbReference type="InterPro" id="IPR011008">
    <property type="entry name" value="Dimeric_a/b-barrel"/>
</dbReference>
<dbReference type="Gene3D" id="1.10.10.10">
    <property type="entry name" value="Winged helix-like DNA-binding domain superfamily/Winged helix DNA-binding domain"/>
    <property type="match status" value="1"/>
</dbReference>
<keyword evidence="3" id="KW-0804">Transcription</keyword>
<dbReference type="CDD" id="cd00090">
    <property type="entry name" value="HTH_ARSR"/>
    <property type="match status" value="1"/>
</dbReference>
<dbReference type="InParanoid" id="G0EDL7"/>
<evidence type="ECO:0000256" key="3">
    <source>
        <dbReference type="ARBA" id="ARBA00023163"/>
    </source>
</evidence>
<dbReference type="InterPro" id="IPR000485">
    <property type="entry name" value="AsnC-type_HTH_dom"/>
</dbReference>
<dbReference type="InterPro" id="IPR036388">
    <property type="entry name" value="WH-like_DNA-bd_sf"/>
</dbReference>
<dbReference type="SUPFAM" id="SSF54909">
    <property type="entry name" value="Dimeric alpha+beta barrel"/>
    <property type="match status" value="1"/>
</dbReference>
<dbReference type="GO" id="GO:0043565">
    <property type="term" value="F:sequence-specific DNA binding"/>
    <property type="evidence" value="ECO:0007669"/>
    <property type="project" value="InterPro"/>
</dbReference>
<dbReference type="AlphaFoldDB" id="G0EDL7"/>
<dbReference type="SMART" id="SM00344">
    <property type="entry name" value="HTH_ASNC"/>
    <property type="match status" value="1"/>
</dbReference>
<dbReference type="Pfam" id="PF01037">
    <property type="entry name" value="AsnC_trans_reg"/>
    <property type="match status" value="1"/>
</dbReference>
<dbReference type="PANTHER" id="PTHR30154">
    <property type="entry name" value="LEUCINE-RESPONSIVE REGULATORY PROTEIN"/>
    <property type="match status" value="1"/>
</dbReference>
<dbReference type="InterPro" id="IPR036390">
    <property type="entry name" value="WH_DNA-bd_sf"/>
</dbReference>
<dbReference type="KEGG" id="pfm:Pyrfu_1968"/>
<dbReference type="eggNOG" id="arCOG01580">
    <property type="taxonomic scope" value="Archaea"/>
</dbReference>
<dbReference type="SUPFAM" id="SSF46785">
    <property type="entry name" value="Winged helix' DNA-binding domain"/>
    <property type="match status" value="1"/>
</dbReference>
<dbReference type="InterPro" id="IPR019888">
    <property type="entry name" value="Tscrpt_reg_AsnC-like"/>
</dbReference>
<keyword evidence="1" id="KW-0805">Transcription regulation</keyword>
<reference evidence="6 7" key="1">
    <citation type="journal article" date="2011" name="Stand. Genomic Sci.">
        <title>Complete genome sequence of the hyperthermophilic chemolithoautotroph Pyrolobus fumarii type strain (1A).</title>
        <authorList>
            <person name="Anderson I."/>
            <person name="Goker M."/>
            <person name="Nolan M."/>
            <person name="Lucas S."/>
            <person name="Hammon N."/>
            <person name="Deshpande S."/>
            <person name="Cheng J.F."/>
            <person name="Tapia R."/>
            <person name="Han C."/>
            <person name="Goodwin L."/>
            <person name="Pitluck S."/>
            <person name="Huntemann M."/>
            <person name="Liolios K."/>
            <person name="Ivanova N."/>
            <person name="Pagani I."/>
            <person name="Mavromatis K."/>
            <person name="Ovchinikova G."/>
            <person name="Pati A."/>
            <person name="Chen A."/>
            <person name="Palaniappan K."/>
            <person name="Land M."/>
            <person name="Hauser L."/>
            <person name="Brambilla E.M."/>
            <person name="Huber H."/>
            <person name="Yasawong M."/>
            <person name="Rohde M."/>
            <person name="Spring S."/>
            <person name="Abt B."/>
            <person name="Sikorski J."/>
            <person name="Wirth R."/>
            <person name="Detter J.C."/>
            <person name="Woyke T."/>
            <person name="Bristow J."/>
            <person name="Eisen J.A."/>
            <person name="Markowitz V."/>
            <person name="Hugenholtz P."/>
            <person name="Kyrpides N.C."/>
            <person name="Klenk H.P."/>
            <person name="Lapidus A."/>
        </authorList>
    </citation>
    <scope>NUCLEOTIDE SEQUENCE [LARGE SCALE GENOMIC DNA]</scope>
    <source>
        <strain evidence="7">DSM 11204 / 1A</strain>
    </source>
</reference>
<dbReference type="Proteomes" id="UP000001037">
    <property type="component" value="Chromosome"/>
</dbReference>
<dbReference type="GeneID" id="11138308"/>
<keyword evidence="2" id="KW-0238">DNA-binding</keyword>
<dbReference type="Pfam" id="PF13412">
    <property type="entry name" value="HTH_24"/>
    <property type="match status" value="1"/>
</dbReference>
<dbReference type="Gene3D" id="3.30.70.920">
    <property type="match status" value="1"/>
</dbReference>
<accession>G0EDL7</accession>